<keyword evidence="1" id="KW-0812">Transmembrane</keyword>
<evidence type="ECO:0000313" key="2">
    <source>
        <dbReference type="EMBL" id="CAF2099129.1"/>
    </source>
</evidence>
<feature type="transmembrane region" description="Helical" evidence="1">
    <location>
        <begin position="30"/>
        <end position="49"/>
    </location>
</feature>
<name>A0A816U6H9_BRANA</name>
<dbReference type="Proteomes" id="UP001295469">
    <property type="component" value="Chromosome A05"/>
</dbReference>
<accession>A0A816U6H9</accession>
<proteinExistence type="predicted"/>
<sequence>MYGFFSNFLDFNFLGIFKELQFRFFSDLKAVTKGNLGDLFALFWILLIGKRSLKRQWRKVDPREEHTILVRLWSEQGSWNFYIAGVTALAEVILHWNVFLIVWRNFEIFVATAVTRATAFNLFPASCITPETGWYSFTFSFHTWVLSISMLIVF</sequence>
<dbReference type="EMBL" id="HG994359">
    <property type="protein sequence ID" value="CAF2099129.1"/>
    <property type="molecule type" value="Genomic_DNA"/>
</dbReference>
<keyword evidence="1" id="KW-0472">Membrane</keyword>
<keyword evidence="1" id="KW-1133">Transmembrane helix</keyword>
<reference evidence="2" key="1">
    <citation type="submission" date="2021-01" db="EMBL/GenBank/DDBJ databases">
        <authorList>
            <consortium name="Genoscope - CEA"/>
            <person name="William W."/>
        </authorList>
    </citation>
    <scope>NUCLEOTIDE SEQUENCE</scope>
</reference>
<feature type="transmembrane region" description="Helical" evidence="1">
    <location>
        <begin position="81"/>
        <end position="103"/>
    </location>
</feature>
<protein>
    <submittedName>
        <fullName evidence="2">(rape) hypothetical protein</fullName>
    </submittedName>
</protein>
<dbReference type="AlphaFoldDB" id="A0A816U6H9"/>
<feature type="transmembrane region" description="Helical" evidence="1">
    <location>
        <begin position="134"/>
        <end position="153"/>
    </location>
</feature>
<evidence type="ECO:0000256" key="1">
    <source>
        <dbReference type="SAM" id="Phobius"/>
    </source>
</evidence>
<gene>
    <name evidence="2" type="ORF">DARMORV10_A05P25640.1</name>
</gene>
<organism evidence="2">
    <name type="scientific">Brassica napus</name>
    <name type="common">Rape</name>
    <dbReference type="NCBI Taxonomy" id="3708"/>
    <lineage>
        <taxon>Eukaryota</taxon>
        <taxon>Viridiplantae</taxon>
        <taxon>Streptophyta</taxon>
        <taxon>Embryophyta</taxon>
        <taxon>Tracheophyta</taxon>
        <taxon>Spermatophyta</taxon>
        <taxon>Magnoliopsida</taxon>
        <taxon>eudicotyledons</taxon>
        <taxon>Gunneridae</taxon>
        <taxon>Pentapetalae</taxon>
        <taxon>rosids</taxon>
        <taxon>malvids</taxon>
        <taxon>Brassicales</taxon>
        <taxon>Brassicaceae</taxon>
        <taxon>Brassiceae</taxon>
        <taxon>Brassica</taxon>
    </lineage>
</organism>